<dbReference type="Proteomes" id="UP001189624">
    <property type="component" value="Chromosome 3"/>
</dbReference>
<dbReference type="GO" id="GO:0003735">
    <property type="term" value="F:structural constituent of ribosome"/>
    <property type="evidence" value="ECO:0007669"/>
    <property type="project" value="InterPro"/>
</dbReference>
<dbReference type="CDD" id="cd00143">
    <property type="entry name" value="PP2Cc"/>
    <property type="match status" value="1"/>
</dbReference>
<evidence type="ECO:0000256" key="15">
    <source>
        <dbReference type="ARBA" id="ARBA00035164"/>
    </source>
</evidence>
<comment type="cofactor">
    <cofactor evidence="2">
        <name>Mg(2+)</name>
        <dbReference type="ChEBI" id="CHEBI:18420"/>
    </cofactor>
</comment>
<comment type="catalytic activity">
    <reaction evidence="18">
        <text>O-phospho-L-threonyl-[protein] + H2O = L-threonyl-[protein] + phosphate</text>
        <dbReference type="Rhea" id="RHEA:47004"/>
        <dbReference type="Rhea" id="RHEA-COMP:11060"/>
        <dbReference type="Rhea" id="RHEA-COMP:11605"/>
        <dbReference type="ChEBI" id="CHEBI:15377"/>
        <dbReference type="ChEBI" id="CHEBI:30013"/>
        <dbReference type="ChEBI" id="CHEBI:43474"/>
        <dbReference type="ChEBI" id="CHEBI:61977"/>
        <dbReference type="EC" id="3.1.3.16"/>
    </reaction>
</comment>
<dbReference type="EMBL" id="OY731400">
    <property type="protein sequence ID" value="CAJ1944726.1"/>
    <property type="molecule type" value="Genomic_DNA"/>
</dbReference>
<comment type="similarity">
    <text evidence="3 19">Belongs to the PP2C family.</text>
</comment>
<dbReference type="GO" id="GO:0004722">
    <property type="term" value="F:protein serine/threonine phosphatase activity"/>
    <property type="evidence" value="ECO:0007669"/>
    <property type="project" value="UniProtKB-EC"/>
</dbReference>
<dbReference type="InterPro" id="IPR000222">
    <property type="entry name" value="PP2C_BS"/>
</dbReference>
<evidence type="ECO:0000256" key="3">
    <source>
        <dbReference type="ARBA" id="ARBA00006702"/>
    </source>
</evidence>
<evidence type="ECO:0000256" key="16">
    <source>
        <dbReference type="ARBA" id="ARBA00035471"/>
    </source>
</evidence>
<feature type="domain" description="PPM-type phosphatase" evidence="21">
    <location>
        <begin position="290"/>
        <end position="555"/>
    </location>
</feature>
<dbReference type="InterPro" id="IPR028333">
    <property type="entry name" value="Ribosomal_uS17_arc/euk"/>
</dbReference>
<dbReference type="Gene3D" id="2.40.50.1000">
    <property type="match status" value="1"/>
</dbReference>
<evidence type="ECO:0000256" key="17">
    <source>
        <dbReference type="ARBA" id="ARBA00047761"/>
    </source>
</evidence>
<evidence type="ECO:0000256" key="4">
    <source>
        <dbReference type="ARBA" id="ARBA00010254"/>
    </source>
</evidence>
<dbReference type="PANTHER" id="PTHR10744:SF47">
    <property type="entry name" value="SMALL RIBOSOMAL SUBUNIT PROTEIN US17X-RELATED"/>
    <property type="match status" value="1"/>
</dbReference>
<dbReference type="PROSITE" id="PS51746">
    <property type="entry name" value="PPM_2"/>
    <property type="match status" value="1"/>
</dbReference>
<protein>
    <recommendedName>
        <fullName evidence="15">Small ribosomal subunit protein uS17</fullName>
        <ecNumber evidence="5">3.1.3.16</ecNumber>
    </recommendedName>
    <alternativeName>
        <fullName evidence="16">40S ribosomal protein S11</fullName>
    </alternativeName>
</protein>
<dbReference type="Gene3D" id="3.60.40.10">
    <property type="entry name" value="PPM-type phosphatase domain"/>
    <property type="match status" value="1"/>
</dbReference>
<evidence type="ECO:0000256" key="19">
    <source>
        <dbReference type="RuleBase" id="RU003465"/>
    </source>
</evidence>
<evidence type="ECO:0000256" key="18">
    <source>
        <dbReference type="ARBA" id="ARBA00048336"/>
    </source>
</evidence>
<keyword evidence="8 19" id="KW-0378">Hydrolase</keyword>
<reference evidence="22" key="1">
    <citation type="submission" date="2023-10" db="EMBL/GenBank/DDBJ databases">
        <authorList>
            <person name="Domelevo Entfellner J.-B."/>
        </authorList>
    </citation>
    <scope>NUCLEOTIDE SEQUENCE</scope>
</reference>
<dbReference type="InterPro" id="IPR000266">
    <property type="entry name" value="Ribosomal_uS17"/>
</dbReference>
<dbReference type="GO" id="GO:0005634">
    <property type="term" value="C:nucleus"/>
    <property type="evidence" value="ECO:0007669"/>
    <property type="project" value="UniProtKB-ARBA"/>
</dbReference>
<evidence type="ECO:0000256" key="13">
    <source>
        <dbReference type="ARBA" id="ARBA00023211"/>
    </source>
</evidence>
<evidence type="ECO:0000256" key="12">
    <source>
        <dbReference type="ARBA" id="ARBA00022980"/>
    </source>
</evidence>
<dbReference type="FunFam" id="2.40.50.1000:FF:000003">
    <property type="entry name" value="40S ribosomal protein S11"/>
    <property type="match status" value="1"/>
</dbReference>
<name>A0AA86VEL4_9FABA</name>
<dbReference type="GO" id="GO:0046872">
    <property type="term" value="F:metal ion binding"/>
    <property type="evidence" value="ECO:0007669"/>
    <property type="project" value="UniProtKB-KW"/>
</dbReference>
<dbReference type="GO" id="GO:0006412">
    <property type="term" value="P:translation"/>
    <property type="evidence" value="ECO:0007669"/>
    <property type="project" value="InterPro"/>
</dbReference>
<keyword evidence="12 20" id="KW-0689">Ribosomal protein</keyword>
<dbReference type="EC" id="3.1.3.16" evidence="5"/>
<proteinExistence type="inferred from homology"/>
<dbReference type="InterPro" id="IPR001932">
    <property type="entry name" value="PPM-type_phosphatase-like_dom"/>
</dbReference>
<evidence type="ECO:0000256" key="8">
    <source>
        <dbReference type="ARBA" id="ARBA00022801"/>
    </source>
</evidence>
<evidence type="ECO:0000256" key="9">
    <source>
        <dbReference type="ARBA" id="ARBA00022842"/>
    </source>
</evidence>
<keyword evidence="7" id="KW-0699">rRNA-binding</keyword>
<dbReference type="GO" id="GO:0003729">
    <property type="term" value="F:mRNA binding"/>
    <property type="evidence" value="ECO:0007669"/>
    <property type="project" value="UniProtKB-ARBA"/>
</dbReference>
<gene>
    <name evidence="22" type="ORF">AYBTSS11_LOCUS12064</name>
</gene>
<dbReference type="InterPro" id="IPR036457">
    <property type="entry name" value="PPM-type-like_dom_sf"/>
</dbReference>
<organism evidence="22 23">
    <name type="scientific">Sphenostylis stenocarpa</name>
    <dbReference type="NCBI Taxonomy" id="92480"/>
    <lineage>
        <taxon>Eukaryota</taxon>
        <taxon>Viridiplantae</taxon>
        <taxon>Streptophyta</taxon>
        <taxon>Embryophyta</taxon>
        <taxon>Tracheophyta</taxon>
        <taxon>Spermatophyta</taxon>
        <taxon>Magnoliopsida</taxon>
        <taxon>eudicotyledons</taxon>
        <taxon>Gunneridae</taxon>
        <taxon>Pentapetalae</taxon>
        <taxon>rosids</taxon>
        <taxon>fabids</taxon>
        <taxon>Fabales</taxon>
        <taxon>Fabaceae</taxon>
        <taxon>Papilionoideae</taxon>
        <taxon>50 kb inversion clade</taxon>
        <taxon>NPAAA clade</taxon>
        <taxon>indigoferoid/millettioid clade</taxon>
        <taxon>Phaseoleae</taxon>
        <taxon>Sphenostylis</taxon>
    </lineage>
</organism>
<evidence type="ECO:0000256" key="7">
    <source>
        <dbReference type="ARBA" id="ARBA00022730"/>
    </source>
</evidence>
<sequence length="588" mass="65418">MAEQTEKAFLKQPKVFLSSKKTGKGKRPGKGGNRFWKSIGLGFKTPREAIEGTYIDKKCPFTGNVSIRGRILAGTCHSAKMNRTIIVRRNYLHFIKKYQRYEKRHSNIAAHISPCFRVKEGDHVIIGQCRPLSKTVRFNVLKVIPAGSSSGAKKAFSGIAKGFPPFGMLDLTIKTYMHDLVGIHDNKQLPVAELNLPLGHNCCVDTMCVQEGEQVGEDIEKNVVDNRRVSWPLHCDLLHAHMDNREKDSSFRCPTDQISVANSFPLESICEDTEIGDKKQNLMNFVPTLRSGEWCDIGERPSMEDTHISIGDLAQKFGNNVLCEEAISFYGVFDGHGGKSAAQFVRDHLPRVIVEDADFPLELEKVVTRSFLETDAEFARSCSIESSLSSGTTALTAIIFGRSLLVANAGDCRAVLSRGGRAIEMSKDHRPLCIKERMRVESAGGYIDDGYLNGQLGVTRALGDWHIEGMKEKNGKDGPLSAEPELKLMTLTKEDEFLIIGSDGIWDVFRSQNAVDFARRRLQEHNDVKQCCKEIIGEAIKREATDNLTVVVVCFQSEPPPPVVVERPRVRRSISAEGLQNLKCLLQG</sequence>
<keyword evidence="13" id="KW-0464">Manganese</keyword>
<comment type="catalytic activity">
    <reaction evidence="17">
        <text>O-phospho-L-seryl-[protein] + H2O = L-seryl-[protein] + phosphate</text>
        <dbReference type="Rhea" id="RHEA:20629"/>
        <dbReference type="Rhea" id="RHEA-COMP:9863"/>
        <dbReference type="Rhea" id="RHEA-COMP:11604"/>
        <dbReference type="ChEBI" id="CHEBI:15377"/>
        <dbReference type="ChEBI" id="CHEBI:29999"/>
        <dbReference type="ChEBI" id="CHEBI:43474"/>
        <dbReference type="ChEBI" id="CHEBI:83421"/>
        <dbReference type="EC" id="3.1.3.16"/>
    </reaction>
</comment>
<dbReference type="Pfam" id="PF00366">
    <property type="entry name" value="Ribosomal_S17"/>
    <property type="match status" value="1"/>
</dbReference>
<dbReference type="FunFam" id="3.60.40.10:FF:000004">
    <property type="entry name" value="Probable protein phosphatase 2C 22"/>
    <property type="match status" value="1"/>
</dbReference>
<evidence type="ECO:0000256" key="10">
    <source>
        <dbReference type="ARBA" id="ARBA00022884"/>
    </source>
</evidence>
<dbReference type="PRINTS" id="PR00973">
    <property type="entry name" value="RIBOSOMALS17"/>
</dbReference>
<comment type="similarity">
    <text evidence="4 20">Belongs to the universal ribosomal protein uS17 family.</text>
</comment>
<evidence type="ECO:0000256" key="20">
    <source>
        <dbReference type="RuleBase" id="RU003872"/>
    </source>
</evidence>
<dbReference type="Gramene" id="rna-AYBTSS11_LOCUS12064">
    <property type="protein sequence ID" value="CAJ1944726.1"/>
    <property type="gene ID" value="gene-AYBTSS11_LOCUS12064"/>
</dbReference>
<dbReference type="AlphaFoldDB" id="A0AA86VEL4"/>
<dbReference type="SUPFAM" id="SSF50249">
    <property type="entry name" value="Nucleic acid-binding proteins"/>
    <property type="match status" value="1"/>
</dbReference>
<dbReference type="InterPro" id="IPR012340">
    <property type="entry name" value="NA-bd_OB-fold"/>
</dbReference>
<dbReference type="GO" id="GO:0022627">
    <property type="term" value="C:cytosolic small ribosomal subunit"/>
    <property type="evidence" value="ECO:0007669"/>
    <property type="project" value="TreeGrafter"/>
</dbReference>
<evidence type="ECO:0000256" key="6">
    <source>
        <dbReference type="ARBA" id="ARBA00022723"/>
    </source>
</evidence>
<keyword evidence="6" id="KW-0479">Metal-binding</keyword>
<dbReference type="Pfam" id="PF00481">
    <property type="entry name" value="PP2C"/>
    <property type="match status" value="1"/>
</dbReference>
<dbReference type="CDD" id="cd00364">
    <property type="entry name" value="Ribosomal_uS17"/>
    <property type="match status" value="1"/>
</dbReference>
<dbReference type="PANTHER" id="PTHR10744">
    <property type="entry name" value="40S RIBOSOMAL PROTEIN S11 FAMILY MEMBER"/>
    <property type="match status" value="1"/>
</dbReference>
<keyword evidence="14 20" id="KW-0687">Ribonucleoprotein</keyword>
<dbReference type="PROSITE" id="PS01032">
    <property type="entry name" value="PPM_1"/>
    <property type="match status" value="1"/>
</dbReference>
<dbReference type="NCBIfam" id="TIGR03630">
    <property type="entry name" value="uS17_arch"/>
    <property type="match status" value="1"/>
</dbReference>
<dbReference type="SMART" id="SM00332">
    <property type="entry name" value="PP2Cc"/>
    <property type="match status" value="1"/>
</dbReference>
<evidence type="ECO:0000256" key="14">
    <source>
        <dbReference type="ARBA" id="ARBA00023274"/>
    </source>
</evidence>
<dbReference type="Pfam" id="PF16205">
    <property type="entry name" value="Ribosomal_S17_N"/>
    <property type="match status" value="1"/>
</dbReference>
<dbReference type="InterPro" id="IPR019979">
    <property type="entry name" value="Ribosomal_uS17_CS"/>
</dbReference>
<comment type="cofactor">
    <cofactor evidence="1">
        <name>Mn(2+)</name>
        <dbReference type="ChEBI" id="CHEBI:29035"/>
    </cofactor>
</comment>
<evidence type="ECO:0000313" key="23">
    <source>
        <dbReference type="Proteomes" id="UP001189624"/>
    </source>
</evidence>
<evidence type="ECO:0000256" key="11">
    <source>
        <dbReference type="ARBA" id="ARBA00022912"/>
    </source>
</evidence>
<evidence type="ECO:0000313" key="22">
    <source>
        <dbReference type="EMBL" id="CAJ1944726.1"/>
    </source>
</evidence>
<dbReference type="PROSITE" id="PS00056">
    <property type="entry name" value="RIBOSOMAL_S17"/>
    <property type="match status" value="1"/>
</dbReference>
<dbReference type="SUPFAM" id="SSF81606">
    <property type="entry name" value="PP2C-like"/>
    <property type="match status" value="1"/>
</dbReference>
<keyword evidence="11 19" id="KW-0904">Protein phosphatase</keyword>
<keyword evidence="23" id="KW-1185">Reference proteome</keyword>
<evidence type="ECO:0000259" key="21">
    <source>
        <dbReference type="PROSITE" id="PS51746"/>
    </source>
</evidence>
<evidence type="ECO:0000256" key="2">
    <source>
        <dbReference type="ARBA" id="ARBA00001946"/>
    </source>
</evidence>
<keyword evidence="10" id="KW-0694">RNA-binding</keyword>
<dbReference type="InterPro" id="IPR032440">
    <property type="entry name" value="Ribosomal_uS17_N"/>
</dbReference>
<dbReference type="GO" id="GO:0019843">
    <property type="term" value="F:rRNA binding"/>
    <property type="evidence" value="ECO:0007669"/>
    <property type="project" value="UniProtKB-KW"/>
</dbReference>
<keyword evidence="9" id="KW-0460">Magnesium</keyword>
<evidence type="ECO:0000256" key="5">
    <source>
        <dbReference type="ARBA" id="ARBA00013081"/>
    </source>
</evidence>
<accession>A0AA86VEL4</accession>
<evidence type="ECO:0000256" key="1">
    <source>
        <dbReference type="ARBA" id="ARBA00001936"/>
    </source>
</evidence>